<feature type="signal peptide" evidence="1">
    <location>
        <begin position="1"/>
        <end position="18"/>
    </location>
</feature>
<dbReference type="AlphaFoldDB" id="A0A9P7RBQ8"/>
<evidence type="ECO:0000256" key="1">
    <source>
        <dbReference type="SAM" id="SignalP"/>
    </source>
</evidence>
<dbReference type="Proteomes" id="UP000699042">
    <property type="component" value="Unassembled WGS sequence"/>
</dbReference>
<protein>
    <submittedName>
        <fullName evidence="2">Uncharacterized protein</fullName>
    </submittedName>
</protein>
<comment type="caution">
    <text evidence="2">The sequence shown here is derived from an EMBL/GenBank/DDBJ whole genome shotgun (WGS) entry which is preliminary data.</text>
</comment>
<feature type="chain" id="PRO_5040146868" evidence="1">
    <location>
        <begin position="19"/>
        <end position="83"/>
    </location>
</feature>
<gene>
    <name evidence="2" type="ORF">JMJ77_006910</name>
</gene>
<dbReference type="EMBL" id="JAESDN010000002">
    <property type="protein sequence ID" value="KAG7054426.1"/>
    <property type="molecule type" value="Genomic_DNA"/>
</dbReference>
<keyword evidence="3" id="KW-1185">Reference proteome</keyword>
<organism evidence="2 3">
    <name type="scientific">Colletotrichum scovillei</name>
    <dbReference type="NCBI Taxonomy" id="1209932"/>
    <lineage>
        <taxon>Eukaryota</taxon>
        <taxon>Fungi</taxon>
        <taxon>Dikarya</taxon>
        <taxon>Ascomycota</taxon>
        <taxon>Pezizomycotina</taxon>
        <taxon>Sordariomycetes</taxon>
        <taxon>Hypocreomycetidae</taxon>
        <taxon>Glomerellales</taxon>
        <taxon>Glomerellaceae</taxon>
        <taxon>Colletotrichum</taxon>
        <taxon>Colletotrichum acutatum species complex</taxon>
    </lineage>
</organism>
<dbReference type="OrthoDB" id="4843483at2759"/>
<accession>A0A9P7RBQ8</accession>
<evidence type="ECO:0000313" key="2">
    <source>
        <dbReference type="EMBL" id="KAG7054426.1"/>
    </source>
</evidence>
<name>A0A9P7RBQ8_9PEZI</name>
<proteinExistence type="predicted"/>
<sequence>MPSTLKIALLAFATLVAAVPSTSNNGDGNLFVVEKRCEAELAKCNKSSDCCGPAPVACSYVPKCGDNRCVSRAPGASSNPTCL</sequence>
<keyword evidence="1" id="KW-0732">Signal</keyword>
<reference evidence="2" key="1">
    <citation type="submission" date="2021-05" db="EMBL/GenBank/DDBJ databases">
        <title>Comparative genomics of three Colletotrichum scovillei strains and genetic complementation revealed genes involved fungal growth and virulence on chili pepper.</title>
        <authorList>
            <person name="Hsieh D.-K."/>
            <person name="Chuang S.-C."/>
            <person name="Chen C.-Y."/>
            <person name="Chao Y.-T."/>
            <person name="Lu M.-Y.J."/>
            <person name="Lee M.-H."/>
            <person name="Shih M.-C."/>
        </authorList>
    </citation>
    <scope>NUCLEOTIDE SEQUENCE</scope>
    <source>
        <strain evidence="2">Coll-153</strain>
    </source>
</reference>
<evidence type="ECO:0000313" key="3">
    <source>
        <dbReference type="Proteomes" id="UP000699042"/>
    </source>
</evidence>